<proteinExistence type="predicted"/>
<evidence type="ECO:0000256" key="7">
    <source>
        <dbReference type="SAM" id="Phobius"/>
    </source>
</evidence>
<dbReference type="SMART" id="SM00220">
    <property type="entry name" value="S_TKc"/>
    <property type="match status" value="1"/>
</dbReference>
<dbReference type="Proteomes" id="UP000064967">
    <property type="component" value="Chromosome"/>
</dbReference>
<accession>A0A0K1QAT8</accession>
<dbReference type="InterPro" id="IPR000719">
    <property type="entry name" value="Prot_kinase_dom"/>
</dbReference>
<dbReference type="PROSITE" id="PS00107">
    <property type="entry name" value="PROTEIN_KINASE_ATP"/>
    <property type="match status" value="1"/>
</dbReference>
<name>A0A0K1QAT8_9BACT</name>
<feature type="compositionally biased region" description="Low complexity" evidence="6">
    <location>
        <begin position="447"/>
        <end position="459"/>
    </location>
</feature>
<evidence type="ECO:0000256" key="2">
    <source>
        <dbReference type="ARBA" id="ARBA00022741"/>
    </source>
</evidence>
<dbReference type="STRING" id="1391654.AKJ09_09511"/>
<keyword evidence="10" id="KW-1185">Reference proteome</keyword>
<keyword evidence="1" id="KW-0808">Transferase</keyword>
<evidence type="ECO:0000259" key="8">
    <source>
        <dbReference type="PROSITE" id="PS50011"/>
    </source>
</evidence>
<keyword evidence="4 5" id="KW-0067">ATP-binding</keyword>
<keyword evidence="7" id="KW-1133">Transmembrane helix</keyword>
<evidence type="ECO:0000256" key="6">
    <source>
        <dbReference type="SAM" id="MobiDB-lite"/>
    </source>
</evidence>
<dbReference type="GO" id="GO:0004674">
    <property type="term" value="F:protein serine/threonine kinase activity"/>
    <property type="evidence" value="ECO:0007669"/>
    <property type="project" value="UniProtKB-KW"/>
</dbReference>
<dbReference type="Pfam" id="PF00069">
    <property type="entry name" value="Pkinase"/>
    <property type="match status" value="1"/>
</dbReference>
<dbReference type="InterPro" id="IPR017441">
    <property type="entry name" value="Protein_kinase_ATP_BS"/>
</dbReference>
<evidence type="ECO:0000256" key="1">
    <source>
        <dbReference type="ARBA" id="ARBA00022679"/>
    </source>
</evidence>
<dbReference type="RefSeq" id="WP_146653707.1">
    <property type="nucleotide sequence ID" value="NZ_CP012333.1"/>
</dbReference>
<organism evidence="9 10">
    <name type="scientific">Labilithrix luteola</name>
    <dbReference type="NCBI Taxonomy" id="1391654"/>
    <lineage>
        <taxon>Bacteria</taxon>
        <taxon>Pseudomonadati</taxon>
        <taxon>Myxococcota</taxon>
        <taxon>Polyangia</taxon>
        <taxon>Polyangiales</taxon>
        <taxon>Labilitrichaceae</taxon>
        <taxon>Labilithrix</taxon>
    </lineage>
</organism>
<dbReference type="Gene3D" id="1.10.510.10">
    <property type="entry name" value="Transferase(Phosphotransferase) domain 1"/>
    <property type="match status" value="1"/>
</dbReference>
<dbReference type="PANTHER" id="PTHR43289:SF6">
    <property type="entry name" value="SERINE_THREONINE-PROTEIN KINASE NEKL-3"/>
    <property type="match status" value="1"/>
</dbReference>
<dbReference type="InterPro" id="IPR008271">
    <property type="entry name" value="Ser/Thr_kinase_AS"/>
</dbReference>
<gene>
    <name evidence="9" type="ORF">AKJ09_09511</name>
</gene>
<dbReference type="CDD" id="cd14014">
    <property type="entry name" value="STKc_PknB_like"/>
    <property type="match status" value="1"/>
</dbReference>
<dbReference type="PROSITE" id="PS50011">
    <property type="entry name" value="PROTEIN_KINASE_DOM"/>
    <property type="match status" value="1"/>
</dbReference>
<keyword evidence="3 9" id="KW-0418">Kinase</keyword>
<feature type="domain" description="Protein kinase" evidence="8">
    <location>
        <begin position="27"/>
        <end position="298"/>
    </location>
</feature>
<keyword evidence="7" id="KW-0812">Transmembrane</keyword>
<dbReference type="PATRIC" id="fig|1391654.3.peg.9635"/>
<dbReference type="GO" id="GO:0005524">
    <property type="term" value="F:ATP binding"/>
    <property type="evidence" value="ECO:0007669"/>
    <property type="project" value="UniProtKB-UniRule"/>
</dbReference>
<feature type="transmembrane region" description="Helical" evidence="7">
    <location>
        <begin position="353"/>
        <end position="373"/>
    </location>
</feature>
<dbReference type="PROSITE" id="PS00108">
    <property type="entry name" value="PROTEIN_KINASE_ST"/>
    <property type="match status" value="1"/>
</dbReference>
<keyword evidence="9" id="KW-0723">Serine/threonine-protein kinase</keyword>
<protein>
    <submittedName>
        <fullName evidence="9">Serine/threonine protein kinase</fullName>
    </submittedName>
</protein>
<sequence>MSEWVVEEVTYTPQPQLSPGELVDGRYRIDEYLGGGGMATVYRATHLALAQPVAIKTIAPSVRMLPGIAERFLREARAATRLKGEHVVRVFDVGTMADGTPFMVMELLEGDDLGALIAAGTAISIERACDFVLETCEALAEVHGLGIIHRDVKPANLFLTRGPDGRSSIKLIDFGVSHVDAPLSSPAPGLTRPEMIVGSPQYMSPEQMHAASKIDGRSDLWSLGAVLYELLTGDPPYGNEGFWSVCLAAAHGPPPAPSTRRRGVPAGLDNVVLRCLRFEPEDRFADAAALAVALAPFASPGGAERARSTARVLEAAKARGRGEPVVERSLERELATVPSRLAERPRRRRRTRIGIAVAVGIAAITSGAVALGGHRFVGGLHTLAKTAPPPTVSPSPTFAAEAPEPAAAAISVVTPATAPAPPPEPTITRGARAKFDRRIAPARHAPRTAPVPTAEATPADIELTEPSAPDEAAAPGSDEQTLFEDRQ</sequence>
<evidence type="ECO:0000313" key="10">
    <source>
        <dbReference type="Proteomes" id="UP000064967"/>
    </source>
</evidence>
<keyword evidence="7" id="KW-0472">Membrane</keyword>
<dbReference type="KEGG" id="llu:AKJ09_09511"/>
<dbReference type="OrthoDB" id="9779541at2"/>
<dbReference type="SUPFAM" id="SSF56112">
    <property type="entry name" value="Protein kinase-like (PK-like)"/>
    <property type="match status" value="1"/>
</dbReference>
<evidence type="ECO:0000256" key="3">
    <source>
        <dbReference type="ARBA" id="ARBA00022777"/>
    </source>
</evidence>
<evidence type="ECO:0000313" key="9">
    <source>
        <dbReference type="EMBL" id="AKV02848.1"/>
    </source>
</evidence>
<dbReference type="PANTHER" id="PTHR43289">
    <property type="entry name" value="MITOGEN-ACTIVATED PROTEIN KINASE KINASE KINASE 20-RELATED"/>
    <property type="match status" value="1"/>
</dbReference>
<evidence type="ECO:0000256" key="5">
    <source>
        <dbReference type="PROSITE-ProRule" id="PRU10141"/>
    </source>
</evidence>
<feature type="binding site" evidence="5">
    <location>
        <position position="56"/>
    </location>
    <ligand>
        <name>ATP</name>
        <dbReference type="ChEBI" id="CHEBI:30616"/>
    </ligand>
</feature>
<dbReference type="EMBL" id="CP012333">
    <property type="protein sequence ID" value="AKV02848.1"/>
    <property type="molecule type" value="Genomic_DNA"/>
</dbReference>
<feature type="region of interest" description="Disordered" evidence="6">
    <location>
        <begin position="415"/>
        <end position="487"/>
    </location>
</feature>
<dbReference type="AlphaFoldDB" id="A0A0K1QAT8"/>
<evidence type="ECO:0000256" key="4">
    <source>
        <dbReference type="ARBA" id="ARBA00022840"/>
    </source>
</evidence>
<dbReference type="Gene3D" id="3.30.200.20">
    <property type="entry name" value="Phosphorylase Kinase, domain 1"/>
    <property type="match status" value="1"/>
</dbReference>
<keyword evidence="2 5" id="KW-0547">Nucleotide-binding</keyword>
<dbReference type="InterPro" id="IPR011009">
    <property type="entry name" value="Kinase-like_dom_sf"/>
</dbReference>
<reference evidence="9 10" key="1">
    <citation type="submission" date="2015-08" db="EMBL/GenBank/DDBJ databases">
        <authorList>
            <person name="Babu N.S."/>
            <person name="Beckwith C.J."/>
            <person name="Beseler K.G."/>
            <person name="Brison A."/>
            <person name="Carone J.V."/>
            <person name="Caskin T.P."/>
            <person name="Diamond M."/>
            <person name="Durham M.E."/>
            <person name="Foxe J.M."/>
            <person name="Go M."/>
            <person name="Henderson B.A."/>
            <person name="Jones I.B."/>
            <person name="McGettigan J.A."/>
            <person name="Micheletti S.J."/>
            <person name="Nasrallah M.E."/>
            <person name="Ortiz D."/>
            <person name="Piller C.R."/>
            <person name="Privatt S.R."/>
            <person name="Schneider S.L."/>
            <person name="Sharp S."/>
            <person name="Smith T.C."/>
            <person name="Stanton J.D."/>
            <person name="Ullery H.E."/>
            <person name="Wilson R.J."/>
            <person name="Serrano M.G."/>
            <person name="Buck G."/>
            <person name="Lee V."/>
            <person name="Wang Y."/>
            <person name="Carvalho R."/>
            <person name="Voegtly L."/>
            <person name="Shi R."/>
            <person name="Duckworth R."/>
            <person name="Johnson A."/>
            <person name="Loviza R."/>
            <person name="Walstead R."/>
            <person name="Shah Z."/>
            <person name="Kiflezghi M."/>
            <person name="Wade K."/>
            <person name="Ball S.L."/>
            <person name="Bradley K.W."/>
            <person name="Asai D.J."/>
            <person name="Bowman C.A."/>
            <person name="Russell D.A."/>
            <person name="Pope W.H."/>
            <person name="Jacobs-Sera D."/>
            <person name="Hendrix R.W."/>
            <person name="Hatfull G.F."/>
        </authorList>
    </citation>
    <scope>NUCLEOTIDE SEQUENCE [LARGE SCALE GENOMIC DNA]</scope>
    <source>
        <strain evidence="9 10">DSM 27648</strain>
    </source>
</reference>